<dbReference type="EMBL" id="CDMY01000906">
    <property type="protein sequence ID" value="CEM36729.1"/>
    <property type="molecule type" value="Genomic_DNA"/>
</dbReference>
<dbReference type="VEuPathDB" id="CryptoDB:Vbra_22884"/>
<gene>
    <name evidence="2" type="ORF">Vbra_22884</name>
</gene>
<accession>A0A0G4H031</accession>
<keyword evidence="3" id="KW-1185">Reference proteome</keyword>
<evidence type="ECO:0000313" key="2">
    <source>
        <dbReference type="EMBL" id="CEM36729.1"/>
    </source>
</evidence>
<feature type="region of interest" description="Disordered" evidence="1">
    <location>
        <begin position="1"/>
        <end position="33"/>
    </location>
</feature>
<dbReference type="AlphaFoldDB" id="A0A0G4H031"/>
<dbReference type="Proteomes" id="UP000041254">
    <property type="component" value="Unassembled WGS sequence"/>
</dbReference>
<dbReference type="InParanoid" id="A0A0G4H031"/>
<evidence type="ECO:0000313" key="3">
    <source>
        <dbReference type="Proteomes" id="UP000041254"/>
    </source>
</evidence>
<reference evidence="2 3" key="1">
    <citation type="submission" date="2014-11" db="EMBL/GenBank/DDBJ databases">
        <authorList>
            <person name="Zhu J."/>
            <person name="Qi W."/>
            <person name="Song R."/>
        </authorList>
    </citation>
    <scope>NUCLEOTIDE SEQUENCE [LARGE SCALE GENOMIC DNA]</scope>
</reference>
<feature type="region of interest" description="Disordered" evidence="1">
    <location>
        <begin position="255"/>
        <end position="296"/>
    </location>
</feature>
<sequence>MHHRASPTGQSSADEEKVADTSSERPDTDDEVTRAEITTASTGGMMGTNIAHWGHFDLARVMSSLVYRMMRLPAIIIAFTCLPRLVLCQDEGSPHWSMYFDPDRPYEMVVSTSEMLDAISKSVNDFSVRFTDADLRFGFHYKVPNCTAEESICVYLFPTFGAEKPPFVAFALQDEDSLCFDWQNMTAAMREADQQFSAAGQPGAFTKITNDEATFQGLRIQGAARVELYRSENCKKTKTLSGVSFLEVSSEVRRMGAAEKRDNMNTKSDEELDEAEERQTTTNSLKGEHPDKDETVGGNVVGEYWWVLANQQEDALKVDQMVSSLTWTSDTPPVGYPKTFLCAQQPYPPPADAEYIAAVNELMEAKVLPLQKMFEGMPPQSVNAKKVEIGRHLFIGPPLTGFVGDVQFRDYFTQLLNRTSAPPEQLSRRLEVLEEVALKDENKPKDCSYTPFLGKANDCILFCQPGAQGVKSMRIIRAASTS</sequence>
<feature type="compositionally biased region" description="Basic and acidic residues" evidence="1">
    <location>
        <begin position="255"/>
        <end position="269"/>
    </location>
</feature>
<proteinExistence type="predicted"/>
<feature type="compositionally biased region" description="Basic and acidic residues" evidence="1">
    <location>
        <begin position="286"/>
        <end position="295"/>
    </location>
</feature>
<protein>
    <submittedName>
        <fullName evidence="2">Uncharacterized protein</fullName>
    </submittedName>
</protein>
<feature type="compositionally biased region" description="Basic and acidic residues" evidence="1">
    <location>
        <begin position="14"/>
        <end position="33"/>
    </location>
</feature>
<evidence type="ECO:0000256" key="1">
    <source>
        <dbReference type="SAM" id="MobiDB-lite"/>
    </source>
</evidence>
<name>A0A0G4H031_VITBC</name>
<organism evidence="2 3">
    <name type="scientific">Vitrella brassicaformis (strain CCMP3155)</name>
    <dbReference type="NCBI Taxonomy" id="1169540"/>
    <lineage>
        <taxon>Eukaryota</taxon>
        <taxon>Sar</taxon>
        <taxon>Alveolata</taxon>
        <taxon>Colpodellida</taxon>
        <taxon>Vitrellaceae</taxon>
        <taxon>Vitrella</taxon>
    </lineage>
</organism>